<evidence type="ECO:0000313" key="13">
    <source>
        <dbReference type="Proteomes" id="UP000780875"/>
    </source>
</evidence>
<name>A0ABS7UDW2_9ACTN</name>
<dbReference type="InterPro" id="IPR036950">
    <property type="entry name" value="PBP_transglycosylase"/>
</dbReference>
<keyword evidence="13" id="KW-1185">Reference proteome</keyword>
<keyword evidence="6" id="KW-0511">Multifunctional enzyme</keyword>
<evidence type="ECO:0000256" key="7">
    <source>
        <dbReference type="ARBA" id="ARBA00034000"/>
    </source>
</evidence>
<keyword evidence="5" id="KW-0378">Hydrolase</keyword>
<dbReference type="PROSITE" id="PS51178">
    <property type="entry name" value="PASTA"/>
    <property type="match status" value="1"/>
</dbReference>
<evidence type="ECO:0000259" key="11">
    <source>
        <dbReference type="PROSITE" id="PS51178"/>
    </source>
</evidence>
<feature type="transmembrane region" description="Helical" evidence="10">
    <location>
        <begin position="18"/>
        <end position="40"/>
    </location>
</feature>
<dbReference type="EMBL" id="JAIQZJ010000007">
    <property type="protein sequence ID" value="MBZ5739050.1"/>
    <property type="molecule type" value="Genomic_DNA"/>
</dbReference>
<dbReference type="InterPro" id="IPR023346">
    <property type="entry name" value="Lysozyme-like_dom_sf"/>
</dbReference>
<dbReference type="Pfam" id="PF00912">
    <property type="entry name" value="Transgly"/>
    <property type="match status" value="1"/>
</dbReference>
<comment type="catalytic activity">
    <reaction evidence="7">
        <text>Preferential cleavage: (Ac)2-L-Lys-D-Ala-|-D-Ala. Also transpeptidation of peptidyl-alanyl moieties that are N-acyl substituents of D-alanine.</text>
        <dbReference type="EC" id="3.4.16.4"/>
    </reaction>
</comment>
<evidence type="ECO:0000313" key="12">
    <source>
        <dbReference type="EMBL" id="MBZ5739050.1"/>
    </source>
</evidence>
<comment type="caution">
    <text evidence="12">The sequence shown here is derived from an EMBL/GenBank/DDBJ whole genome shotgun (WGS) entry which is preliminary data.</text>
</comment>
<keyword evidence="10" id="KW-0472">Membrane</keyword>
<dbReference type="SMART" id="SM00740">
    <property type="entry name" value="PASTA"/>
    <property type="match status" value="1"/>
</dbReference>
<organism evidence="12 13">
    <name type="scientific">Nocardioides mangrovi</name>
    <dbReference type="NCBI Taxonomy" id="2874580"/>
    <lineage>
        <taxon>Bacteria</taxon>
        <taxon>Bacillati</taxon>
        <taxon>Actinomycetota</taxon>
        <taxon>Actinomycetes</taxon>
        <taxon>Propionibacteriales</taxon>
        <taxon>Nocardioidaceae</taxon>
        <taxon>Nocardioides</taxon>
    </lineage>
</organism>
<dbReference type="InterPro" id="IPR001460">
    <property type="entry name" value="PCN-bd_Tpept"/>
</dbReference>
<dbReference type="Pfam" id="PF00905">
    <property type="entry name" value="Transpeptidase"/>
    <property type="match status" value="1"/>
</dbReference>
<feature type="region of interest" description="Disordered" evidence="9">
    <location>
        <begin position="765"/>
        <end position="801"/>
    </location>
</feature>
<dbReference type="Proteomes" id="UP000780875">
    <property type="component" value="Unassembled WGS sequence"/>
</dbReference>
<keyword evidence="10" id="KW-1133">Transmembrane helix</keyword>
<dbReference type="SUPFAM" id="SSF56601">
    <property type="entry name" value="beta-lactamase/transpeptidase-like"/>
    <property type="match status" value="1"/>
</dbReference>
<evidence type="ECO:0000256" key="9">
    <source>
        <dbReference type="SAM" id="MobiDB-lite"/>
    </source>
</evidence>
<evidence type="ECO:0000256" key="6">
    <source>
        <dbReference type="ARBA" id="ARBA00023268"/>
    </source>
</evidence>
<protein>
    <submittedName>
        <fullName evidence="12">Transglycosylase domain-containing protein</fullName>
    </submittedName>
</protein>
<dbReference type="InterPro" id="IPR050396">
    <property type="entry name" value="Glycosyltr_51/Transpeptidase"/>
</dbReference>
<dbReference type="PANTHER" id="PTHR32282:SF33">
    <property type="entry name" value="PEPTIDOGLYCAN GLYCOSYLTRANSFERASE"/>
    <property type="match status" value="1"/>
</dbReference>
<dbReference type="CDD" id="cd06577">
    <property type="entry name" value="PASTA_pknB"/>
    <property type="match status" value="1"/>
</dbReference>
<dbReference type="InterPro" id="IPR005543">
    <property type="entry name" value="PASTA_dom"/>
</dbReference>
<dbReference type="SUPFAM" id="SSF53955">
    <property type="entry name" value="Lysozyme-like"/>
    <property type="match status" value="1"/>
</dbReference>
<dbReference type="PANTHER" id="PTHR32282">
    <property type="entry name" value="BINDING PROTEIN TRANSPEPTIDASE, PUTATIVE-RELATED"/>
    <property type="match status" value="1"/>
</dbReference>
<evidence type="ECO:0000256" key="10">
    <source>
        <dbReference type="SAM" id="Phobius"/>
    </source>
</evidence>
<dbReference type="Gene3D" id="3.30.10.20">
    <property type="match status" value="1"/>
</dbReference>
<dbReference type="RefSeq" id="WP_224123423.1">
    <property type="nucleotide sequence ID" value="NZ_JAIQZJ010000007.1"/>
</dbReference>
<proteinExistence type="predicted"/>
<evidence type="ECO:0000256" key="1">
    <source>
        <dbReference type="ARBA" id="ARBA00022645"/>
    </source>
</evidence>
<keyword evidence="3" id="KW-0328">Glycosyltransferase</keyword>
<dbReference type="InterPro" id="IPR001264">
    <property type="entry name" value="Glyco_trans_51"/>
</dbReference>
<feature type="domain" description="PASTA" evidence="11">
    <location>
        <begin position="704"/>
        <end position="767"/>
    </location>
</feature>
<reference evidence="12 13" key="1">
    <citation type="submission" date="2021-09" db="EMBL/GenBank/DDBJ databases">
        <title>Whole genome sequence of Nocardioides sp. GBK3QG-3.</title>
        <authorList>
            <person name="Tuo L."/>
        </authorList>
    </citation>
    <scope>NUCLEOTIDE SEQUENCE [LARGE SCALE GENOMIC DNA]</scope>
    <source>
        <strain evidence="12 13">GBK3QG-3</strain>
    </source>
</reference>
<feature type="compositionally biased region" description="Gly residues" evidence="9">
    <location>
        <begin position="777"/>
        <end position="801"/>
    </location>
</feature>
<dbReference type="Gene3D" id="3.40.710.10">
    <property type="entry name" value="DD-peptidase/beta-lactamase superfamily"/>
    <property type="match status" value="1"/>
</dbReference>
<keyword evidence="1" id="KW-0121">Carboxypeptidase</keyword>
<keyword evidence="10" id="KW-0812">Transmembrane</keyword>
<keyword evidence="2" id="KW-0645">Protease</keyword>
<sequence length="801" mass="84240">MSVPRDERPTAGRVASHLLVMLAVAGVVGVLVAGLVIPFAGVAGVGARNVAKTMDNLPAELETDPLPQKTRILDSDGNVIATLYDENRVNVSLDQVSRIMVKAIVAIEDSRFYEHGALDLKGTLRALITNQANDGVVQGGSSITQQMVKLTLVQQADTRAEKKAATDDTYARKLRELRYAIAFEQHHSKDWILERYLNIAYFGDGTYGIQSAAKHYFGVNASHLGLRQAATLAGLVKNPTGYDPTNSPDRAIERRDVVLDRMAELHVISRERAAHAKEQKLGLHVIPAKNGCLYSRAPFFCDYAYNYLLQDPSLGKSVAERKQLLKSGGLTIRTTLNLQDQAAADKAVTDHVSKGDQAVGAMAMVQPGTGEVRALAQSRPMGNSEAQGETFLNYAVPTKYGDSAGFQAGSTFKPFVLAAAVNEGIPLSTTFNTPVSMTIDQDEFANCPGAPSFAGVWDVSSSTTTSTMNMDLYYGTQKSVNTFYAMLERATGVCKPFQIAKKLGVELTNPTGDAQGNGAERVPTFTLGIANASPLEMAEAYATFAARGLHCDAHPVTSIEDSSGNVLKKYSNDCQQALPQSTADAVNDVLRGVQEPGGFGYDIGHTGLNVPSAAKTGTTQDGKSVWYVGYTTSMATAAMIAGASKDGQRPIPLAGLTIHGTYIYDSSVSGSGFAGPMWAEAMQAIQGTFPDTDFVAPDATEVSGVTTTVPSVSGMSVTEAMSVLKGAGFNPIRGGAVNSTAPAGYVAYTSPSGSAPSGSVITIYESNGIAPPKPTNNGGGRGNNGPGNNGNGNGHGGGRGH</sequence>
<accession>A0ABS7UDW2</accession>
<evidence type="ECO:0000256" key="2">
    <source>
        <dbReference type="ARBA" id="ARBA00022670"/>
    </source>
</evidence>
<gene>
    <name evidence="12" type="ORF">K8U61_12825</name>
</gene>
<keyword evidence="4" id="KW-0808">Transferase</keyword>
<comment type="catalytic activity">
    <reaction evidence="8">
        <text>[GlcNAc-(1-&gt;4)-Mur2Ac(oyl-L-Ala-gamma-D-Glu-L-Lys-D-Ala-D-Ala)](n)-di-trans,octa-cis-undecaprenyl diphosphate + beta-D-GlcNAc-(1-&gt;4)-Mur2Ac(oyl-L-Ala-gamma-D-Glu-L-Lys-D-Ala-D-Ala)-di-trans,octa-cis-undecaprenyl diphosphate = [GlcNAc-(1-&gt;4)-Mur2Ac(oyl-L-Ala-gamma-D-Glu-L-Lys-D-Ala-D-Ala)](n+1)-di-trans,octa-cis-undecaprenyl diphosphate + di-trans,octa-cis-undecaprenyl diphosphate + H(+)</text>
        <dbReference type="Rhea" id="RHEA:23708"/>
        <dbReference type="Rhea" id="RHEA-COMP:9602"/>
        <dbReference type="Rhea" id="RHEA-COMP:9603"/>
        <dbReference type="ChEBI" id="CHEBI:15378"/>
        <dbReference type="ChEBI" id="CHEBI:58405"/>
        <dbReference type="ChEBI" id="CHEBI:60033"/>
        <dbReference type="ChEBI" id="CHEBI:78435"/>
        <dbReference type="EC" id="2.4.99.28"/>
    </reaction>
</comment>
<dbReference type="Gene3D" id="1.10.3810.10">
    <property type="entry name" value="Biosynthetic peptidoglycan transglycosylase-like"/>
    <property type="match status" value="1"/>
</dbReference>
<evidence type="ECO:0000256" key="3">
    <source>
        <dbReference type="ARBA" id="ARBA00022676"/>
    </source>
</evidence>
<evidence type="ECO:0000256" key="4">
    <source>
        <dbReference type="ARBA" id="ARBA00022679"/>
    </source>
</evidence>
<evidence type="ECO:0000256" key="5">
    <source>
        <dbReference type="ARBA" id="ARBA00022801"/>
    </source>
</evidence>
<dbReference type="Pfam" id="PF03793">
    <property type="entry name" value="PASTA"/>
    <property type="match status" value="1"/>
</dbReference>
<evidence type="ECO:0000256" key="8">
    <source>
        <dbReference type="ARBA" id="ARBA00049902"/>
    </source>
</evidence>
<dbReference type="InterPro" id="IPR012338">
    <property type="entry name" value="Beta-lactam/transpept-like"/>
</dbReference>